<keyword evidence="2" id="KW-1185">Reference proteome</keyword>
<protein>
    <submittedName>
        <fullName evidence="1">Uncharacterized protein</fullName>
    </submittedName>
</protein>
<reference evidence="1 2" key="1">
    <citation type="journal article" date="2013" name="Genome Announc.">
        <title>Genome sequences for three denitrifying bacterial strains isolated from a uranium- and nitrate-contaminated subsurface environment.</title>
        <authorList>
            <person name="Venkatramanan R."/>
            <person name="Prakash O."/>
            <person name="Woyke T."/>
            <person name="Chain P."/>
            <person name="Goodwin L.A."/>
            <person name="Watson D."/>
            <person name="Brooks S."/>
            <person name="Kostka J.E."/>
            <person name="Green S.J."/>
        </authorList>
    </citation>
    <scope>NUCLEOTIDE SEQUENCE [LARGE SCALE GENOMIC DNA]</scope>
    <source>
        <strain evidence="1 2">1NES1</strain>
    </source>
</reference>
<dbReference type="HOGENOM" id="CLU_2770315_0_0_5"/>
<name>N0B561_9HYPH</name>
<gene>
    <name evidence="1" type="ORF">HYPDE_34938</name>
</gene>
<evidence type="ECO:0000313" key="2">
    <source>
        <dbReference type="Proteomes" id="UP000005952"/>
    </source>
</evidence>
<dbReference type="Proteomes" id="UP000005952">
    <property type="component" value="Chromosome"/>
</dbReference>
<accession>N0B561</accession>
<organism evidence="1 2">
    <name type="scientific">Hyphomicrobium denitrificans 1NES1</name>
    <dbReference type="NCBI Taxonomy" id="670307"/>
    <lineage>
        <taxon>Bacteria</taxon>
        <taxon>Pseudomonadati</taxon>
        <taxon>Pseudomonadota</taxon>
        <taxon>Alphaproteobacteria</taxon>
        <taxon>Hyphomicrobiales</taxon>
        <taxon>Hyphomicrobiaceae</taxon>
        <taxon>Hyphomicrobium</taxon>
    </lineage>
</organism>
<dbReference type="AlphaFoldDB" id="N0B561"/>
<evidence type="ECO:0000313" key="1">
    <source>
        <dbReference type="EMBL" id="AGK58659.1"/>
    </source>
</evidence>
<proteinExistence type="predicted"/>
<sequence length="69" mass="7745">MGADLHRQLGIYSRELVTLHLAGFWLGATWARRRHLEVWKFLAASAAITLLRTSRVAHGDCLVKLAMTS</sequence>
<dbReference type="EMBL" id="CP005587">
    <property type="protein sequence ID" value="AGK58659.1"/>
    <property type="molecule type" value="Genomic_DNA"/>
</dbReference>
<dbReference type="KEGG" id="hdt:HYPDE_34938"/>